<accession>A0A9W9KQ50</accession>
<reference evidence="1" key="1">
    <citation type="submission" date="2022-11" db="EMBL/GenBank/DDBJ databases">
        <authorList>
            <person name="Petersen C."/>
        </authorList>
    </citation>
    <scope>NUCLEOTIDE SEQUENCE</scope>
    <source>
        <strain evidence="1">IBT 30069</strain>
    </source>
</reference>
<keyword evidence="2" id="KW-1185">Reference proteome</keyword>
<proteinExistence type="predicted"/>
<sequence>MTAQQKQDVVDFLGDWCLYSDWDSLVATFPNPEARFRVFTKAVIMKDIFHSLVENPFYYMDSDTHWDGRSEFLPPRHGQELFQHWQKILRVDEASAEKWRASTVQMMNRYLEPTIKTWRRPIAPVEGEDTSAGIRSWNVRVSLISPMLSEHDPEYAEPTEYPFRRHGLLRRAYEAACNFGVQMWVRDQYAYRFDDDIKGIGPYTKRKDPERDRRRWRVSDYTRFRNIDYTVGDGFEGRRTVMILWPTIWAVSCKQLSFNPGHSILDTFERTYFDDKEWLYLDDREWFYETAAEGLVYLGKEFVEPEGNHQK</sequence>
<gene>
    <name evidence="1" type="ORF">N7456_002684</name>
</gene>
<evidence type="ECO:0000313" key="1">
    <source>
        <dbReference type="EMBL" id="KAJ5114150.1"/>
    </source>
</evidence>
<reference evidence="1" key="2">
    <citation type="journal article" date="2023" name="IMA Fungus">
        <title>Comparative genomic study of the Penicillium genus elucidates a diverse pangenome and 15 lateral gene transfer events.</title>
        <authorList>
            <person name="Petersen C."/>
            <person name="Sorensen T."/>
            <person name="Nielsen M.R."/>
            <person name="Sondergaard T.E."/>
            <person name="Sorensen J.L."/>
            <person name="Fitzpatrick D.A."/>
            <person name="Frisvad J.C."/>
            <person name="Nielsen K.L."/>
        </authorList>
    </citation>
    <scope>NUCLEOTIDE SEQUENCE</scope>
    <source>
        <strain evidence="1">IBT 30069</strain>
    </source>
</reference>
<dbReference type="AlphaFoldDB" id="A0A9W9KQ50"/>
<dbReference type="EMBL" id="JAPQKH010000002">
    <property type="protein sequence ID" value="KAJ5114150.1"/>
    <property type="molecule type" value="Genomic_DNA"/>
</dbReference>
<organism evidence="1 2">
    <name type="scientific">Penicillium angulare</name>
    <dbReference type="NCBI Taxonomy" id="116970"/>
    <lineage>
        <taxon>Eukaryota</taxon>
        <taxon>Fungi</taxon>
        <taxon>Dikarya</taxon>
        <taxon>Ascomycota</taxon>
        <taxon>Pezizomycotina</taxon>
        <taxon>Eurotiomycetes</taxon>
        <taxon>Eurotiomycetidae</taxon>
        <taxon>Eurotiales</taxon>
        <taxon>Aspergillaceae</taxon>
        <taxon>Penicillium</taxon>
    </lineage>
</organism>
<dbReference type="OrthoDB" id="4343461at2759"/>
<dbReference type="Proteomes" id="UP001149165">
    <property type="component" value="Unassembled WGS sequence"/>
</dbReference>
<comment type="caution">
    <text evidence="1">The sequence shown here is derived from an EMBL/GenBank/DDBJ whole genome shotgun (WGS) entry which is preliminary data.</text>
</comment>
<evidence type="ECO:0000313" key="2">
    <source>
        <dbReference type="Proteomes" id="UP001149165"/>
    </source>
</evidence>
<name>A0A9W9KQ50_9EURO</name>
<protein>
    <submittedName>
        <fullName evidence="1">Uncharacterized protein</fullName>
    </submittedName>
</protein>